<evidence type="ECO:0000259" key="9">
    <source>
        <dbReference type="Pfam" id="PF02687"/>
    </source>
</evidence>
<name>A0ABZ2A326_STRNV</name>
<dbReference type="RefSeq" id="WP_329076729.1">
    <property type="nucleotide sequence ID" value="NZ_CP109495.1"/>
</dbReference>
<feature type="transmembrane region" description="Helical" evidence="8">
    <location>
        <begin position="20"/>
        <end position="38"/>
    </location>
</feature>
<evidence type="ECO:0000259" key="10">
    <source>
        <dbReference type="Pfam" id="PF12704"/>
    </source>
</evidence>
<keyword evidence="5 8" id="KW-0472">Membrane</keyword>
<keyword evidence="4 8" id="KW-1133">Transmembrane helix</keyword>
<comment type="similarity">
    <text evidence="6">Belongs to the ABC-4 integral membrane protein family.</text>
</comment>
<dbReference type="InterPro" id="IPR025857">
    <property type="entry name" value="MacB_PCD"/>
</dbReference>
<dbReference type="PANTHER" id="PTHR30572">
    <property type="entry name" value="MEMBRANE COMPONENT OF TRANSPORTER-RELATED"/>
    <property type="match status" value="1"/>
</dbReference>
<feature type="domain" description="ABC3 transporter permease C-terminal" evidence="9">
    <location>
        <begin position="300"/>
        <end position="454"/>
    </location>
</feature>
<feature type="transmembrane region" description="Helical" evidence="8">
    <location>
        <begin position="298"/>
        <end position="319"/>
    </location>
</feature>
<evidence type="ECO:0000256" key="3">
    <source>
        <dbReference type="ARBA" id="ARBA00022692"/>
    </source>
</evidence>
<dbReference type="PANTHER" id="PTHR30572:SF9">
    <property type="entry name" value="ABC TRANSPORTER PERMEASE PROTEIN"/>
    <property type="match status" value="1"/>
</dbReference>
<comment type="subcellular location">
    <subcellularLocation>
        <location evidence="1">Cell membrane</location>
        <topology evidence="1">Multi-pass membrane protein</topology>
    </subcellularLocation>
</comment>
<reference evidence="11" key="1">
    <citation type="submission" date="2022-10" db="EMBL/GenBank/DDBJ databases">
        <title>The complete genomes of actinobacterial strains from the NBC collection.</title>
        <authorList>
            <person name="Joergensen T.S."/>
            <person name="Alvarez Arevalo M."/>
            <person name="Sterndorff E.B."/>
            <person name="Faurdal D."/>
            <person name="Vuksanovic O."/>
            <person name="Mourched A.-S."/>
            <person name="Charusanti P."/>
            <person name="Shaw S."/>
            <person name="Blin K."/>
            <person name="Weber T."/>
        </authorList>
    </citation>
    <scope>NUCLEOTIDE SEQUENCE</scope>
    <source>
        <strain evidence="11">NBC_01432</strain>
    </source>
</reference>
<proteinExistence type="inferred from homology"/>
<keyword evidence="12" id="KW-1185">Reference proteome</keyword>
<dbReference type="Pfam" id="PF02687">
    <property type="entry name" value="FtsX"/>
    <property type="match status" value="1"/>
</dbReference>
<dbReference type="Pfam" id="PF12704">
    <property type="entry name" value="MacB_PCD"/>
    <property type="match status" value="1"/>
</dbReference>
<evidence type="ECO:0000256" key="2">
    <source>
        <dbReference type="ARBA" id="ARBA00022475"/>
    </source>
</evidence>
<dbReference type="EMBL" id="CP109495">
    <property type="protein sequence ID" value="WUX53110.1"/>
    <property type="molecule type" value="Genomic_DNA"/>
</dbReference>
<accession>A0ABZ2A326</accession>
<evidence type="ECO:0000256" key="1">
    <source>
        <dbReference type="ARBA" id="ARBA00004651"/>
    </source>
</evidence>
<evidence type="ECO:0000313" key="12">
    <source>
        <dbReference type="Proteomes" id="UP001432209"/>
    </source>
</evidence>
<feature type="transmembrane region" description="Helical" evidence="8">
    <location>
        <begin position="339"/>
        <end position="362"/>
    </location>
</feature>
<keyword evidence="2" id="KW-1003">Cell membrane</keyword>
<evidence type="ECO:0000256" key="4">
    <source>
        <dbReference type="ARBA" id="ARBA00022989"/>
    </source>
</evidence>
<evidence type="ECO:0000256" key="6">
    <source>
        <dbReference type="ARBA" id="ARBA00038076"/>
    </source>
</evidence>
<evidence type="ECO:0000313" key="11">
    <source>
        <dbReference type="EMBL" id="WUX53110.1"/>
    </source>
</evidence>
<dbReference type="Proteomes" id="UP001432209">
    <property type="component" value="Chromosome"/>
</dbReference>
<gene>
    <name evidence="11" type="ORF">OG442_17035</name>
</gene>
<keyword evidence="3 8" id="KW-0812">Transmembrane</keyword>
<evidence type="ECO:0000256" key="5">
    <source>
        <dbReference type="ARBA" id="ARBA00023136"/>
    </source>
</evidence>
<sequence>MNFTKRAALSLWSRKGRTLIMLGTFLVISAMVLGGVLIKSATAQATDAAQRELGAEVTLAMDLDVDQGASPSLQAPMISSDAVDKIGASELVEKYNYKSFDGTRLLGGPKIVSDQPLFPDAPPNYTLALGVLDSTLMPEFNDGSWKLLSGEPITAADKGRDSLLVEERLAKKNNLKVGDRITLAENDPKGTRKAEFTLKGIYRDPSDEPDPEYRQFPGDRMIVPADALGRLNSGGQEGPTQLQGATFQLKDPATLDAFRAHARKAAGDALTGFKLGMNDKAVKQMTGPLESITSSATAAMWLVGGAGALVLGLLATLAVKQRRTEFGVLLALGEKKWKLVAQQAVETVVIAALAIGLSSLFAQSLTQLAGDTLLRDEAAAAQRKINAWQPPPPGSTGVQEGIDPNDKPVEGADPIDKITVRLDPADLATVAGIGLGIGLLATAIPAASALRLNPRTILTKGK</sequence>
<feature type="transmembrane region" description="Helical" evidence="8">
    <location>
        <begin position="427"/>
        <end position="450"/>
    </location>
</feature>
<dbReference type="InterPro" id="IPR050250">
    <property type="entry name" value="Macrolide_Exporter_MacB"/>
</dbReference>
<protein>
    <submittedName>
        <fullName evidence="11">ABC transporter permease</fullName>
    </submittedName>
</protein>
<feature type="domain" description="MacB-like periplasmic core" evidence="10">
    <location>
        <begin position="19"/>
        <end position="264"/>
    </location>
</feature>
<evidence type="ECO:0000256" key="8">
    <source>
        <dbReference type="SAM" id="Phobius"/>
    </source>
</evidence>
<evidence type="ECO:0000256" key="7">
    <source>
        <dbReference type="SAM" id="MobiDB-lite"/>
    </source>
</evidence>
<feature type="region of interest" description="Disordered" evidence="7">
    <location>
        <begin position="386"/>
        <end position="410"/>
    </location>
</feature>
<organism evidence="11 12">
    <name type="scientific">Streptomyces niveus</name>
    <name type="common">Streptomyces spheroides</name>
    <dbReference type="NCBI Taxonomy" id="193462"/>
    <lineage>
        <taxon>Bacteria</taxon>
        <taxon>Bacillati</taxon>
        <taxon>Actinomycetota</taxon>
        <taxon>Actinomycetes</taxon>
        <taxon>Kitasatosporales</taxon>
        <taxon>Streptomycetaceae</taxon>
        <taxon>Streptomyces</taxon>
    </lineage>
</organism>
<dbReference type="InterPro" id="IPR003838">
    <property type="entry name" value="ABC3_permease_C"/>
</dbReference>